<accession>A0ABT0PG02</accession>
<keyword evidence="1" id="KW-0067">ATP-binding</keyword>
<feature type="domain" description="ATP-grasp" evidence="2">
    <location>
        <begin position="37"/>
        <end position="242"/>
    </location>
</feature>
<dbReference type="PROSITE" id="PS50975">
    <property type="entry name" value="ATP_GRASP"/>
    <property type="match status" value="1"/>
</dbReference>
<evidence type="ECO:0000313" key="3">
    <source>
        <dbReference type="EMBL" id="MCL6270312.1"/>
    </source>
</evidence>
<dbReference type="Gene3D" id="3.30.1490.20">
    <property type="entry name" value="ATP-grasp fold, A domain"/>
    <property type="match status" value="1"/>
</dbReference>
<keyword evidence="1" id="KW-0547">Nucleotide-binding</keyword>
<evidence type="ECO:0000259" key="2">
    <source>
        <dbReference type="PROSITE" id="PS50975"/>
    </source>
</evidence>
<name>A0ABT0PG02_9GAMM</name>
<dbReference type="SUPFAM" id="SSF56059">
    <property type="entry name" value="Glutathione synthetase ATP-binding domain-like"/>
    <property type="match status" value="1"/>
</dbReference>
<reference evidence="3 4" key="1">
    <citation type="submission" date="2022-05" db="EMBL/GenBank/DDBJ databases">
        <authorList>
            <person name="Park J.-S."/>
        </authorList>
    </citation>
    <scope>NUCLEOTIDE SEQUENCE [LARGE SCALE GENOMIC DNA]</scope>
    <source>
        <strain evidence="3 4">2012CJ34-2</strain>
    </source>
</reference>
<dbReference type="InterPro" id="IPR011761">
    <property type="entry name" value="ATP-grasp"/>
</dbReference>
<proteinExistence type="predicted"/>
<dbReference type="RefSeq" id="WP_249699501.1">
    <property type="nucleotide sequence ID" value="NZ_JAMFLX010000012.1"/>
</dbReference>
<keyword evidence="4" id="KW-1185">Reference proteome</keyword>
<protein>
    <recommendedName>
        <fullName evidence="2">ATP-grasp domain-containing protein</fullName>
    </recommendedName>
</protein>
<dbReference type="InterPro" id="IPR013815">
    <property type="entry name" value="ATP_grasp_subdomain_1"/>
</dbReference>
<dbReference type="EMBL" id="JAMFLX010000012">
    <property type="protein sequence ID" value="MCL6270312.1"/>
    <property type="molecule type" value="Genomic_DNA"/>
</dbReference>
<sequence>MLLRALMVMLYLLHCLRQRVKPWLFFQLNADYFNETKGIFSKLDIDRFIPATWRLNQFRDTGIEQPESFPVFVKPEWGQNSVGIRRAGSQVQLDQIRAQRPAGNVPYLIQEAASGSREFEVYIIPGDMEEDFSVLSVTEAINLSGEKLPVNSINNRETRYWDMTGELSEEQQQTLWQNLRSVGKFRMARFGIRANSLDELMSGHFHIFEINLFLPMPLVLLSDNVSLARKISIMNNVTARLAYVTGTVPETGSRKSVFFRKLKVHRENRAAVTKSPVHEGA</sequence>
<dbReference type="Proteomes" id="UP001203338">
    <property type="component" value="Unassembled WGS sequence"/>
</dbReference>
<comment type="caution">
    <text evidence="3">The sequence shown here is derived from an EMBL/GenBank/DDBJ whole genome shotgun (WGS) entry which is preliminary data.</text>
</comment>
<dbReference type="Gene3D" id="3.30.470.20">
    <property type="entry name" value="ATP-grasp fold, B domain"/>
    <property type="match status" value="1"/>
</dbReference>
<evidence type="ECO:0000313" key="4">
    <source>
        <dbReference type="Proteomes" id="UP001203338"/>
    </source>
</evidence>
<evidence type="ECO:0000256" key="1">
    <source>
        <dbReference type="PROSITE-ProRule" id="PRU00409"/>
    </source>
</evidence>
<organism evidence="3 4">
    <name type="scientific">Parendozoicomonas callyspongiae</name>
    <dbReference type="NCBI Taxonomy" id="2942213"/>
    <lineage>
        <taxon>Bacteria</taxon>
        <taxon>Pseudomonadati</taxon>
        <taxon>Pseudomonadota</taxon>
        <taxon>Gammaproteobacteria</taxon>
        <taxon>Oceanospirillales</taxon>
        <taxon>Endozoicomonadaceae</taxon>
        <taxon>Parendozoicomonas</taxon>
    </lineage>
</organism>
<gene>
    <name evidence="3" type="ORF">M3P05_10310</name>
</gene>